<keyword evidence="1" id="KW-0812">Transmembrane</keyword>
<evidence type="ECO:0000313" key="2">
    <source>
        <dbReference type="EMBL" id="JAS17369.1"/>
    </source>
</evidence>
<gene>
    <name evidence="2" type="ORF">g.10920</name>
</gene>
<accession>A0A1B6CV11</accession>
<organism evidence="2">
    <name type="scientific">Clastoptera arizonana</name>
    <name type="common">Arizona spittle bug</name>
    <dbReference type="NCBI Taxonomy" id="38151"/>
    <lineage>
        <taxon>Eukaryota</taxon>
        <taxon>Metazoa</taxon>
        <taxon>Ecdysozoa</taxon>
        <taxon>Arthropoda</taxon>
        <taxon>Hexapoda</taxon>
        <taxon>Insecta</taxon>
        <taxon>Pterygota</taxon>
        <taxon>Neoptera</taxon>
        <taxon>Paraneoptera</taxon>
        <taxon>Hemiptera</taxon>
        <taxon>Auchenorrhyncha</taxon>
        <taxon>Cercopoidea</taxon>
        <taxon>Clastopteridae</taxon>
        <taxon>Clastoptera</taxon>
    </lineage>
</organism>
<proteinExistence type="predicted"/>
<evidence type="ECO:0000256" key="1">
    <source>
        <dbReference type="SAM" id="Phobius"/>
    </source>
</evidence>
<sequence>YSLGNIKDITMLKSAIHFASLLAIASAIRLFFNGDTIERMEETLYEMTYNITLLGRELLDMFERPEASMRVFKIYRNNLNVDLNLLLNTLKKLDKEGFDKTDKRYIVLKNVVPDFIHMTQVSKDRTKENIQLCQNFLQKVQDIKRVLKLKKFEPVVHDYFIQQIWAWIKFIFLPWMK</sequence>
<dbReference type="EMBL" id="GEDC01019929">
    <property type="protein sequence ID" value="JAS17369.1"/>
    <property type="molecule type" value="Transcribed_RNA"/>
</dbReference>
<keyword evidence="1" id="KW-1133">Transmembrane helix</keyword>
<keyword evidence="1" id="KW-0472">Membrane</keyword>
<protein>
    <submittedName>
        <fullName evidence="2">Uncharacterized protein</fullName>
    </submittedName>
</protein>
<dbReference type="AlphaFoldDB" id="A0A1B6CV11"/>
<name>A0A1B6CV11_9HEMI</name>
<feature type="transmembrane region" description="Helical" evidence="1">
    <location>
        <begin position="15"/>
        <end position="32"/>
    </location>
</feature>
<feature type="non-terminal residue" evidence="2">
    <location>
        <position position="1"/>
    </location>
</feature>
<reference evidence="2" key="1">
    <citation type="submission" date="2015-12" db="EMBL/GenBank/DDBJ databases">
        <title>De novo transcriptome assembly of four potential Pierce s Disease insect vectors from Arizona vineyards.</title>
        <authorList>
            <person name="Tassone E.E."/>
        </authorList>
    </citation>
    <scope>NUCLEOTIDE SEQUENCE</scope>
</reference>